<feature type="domain" description="Carboxymuconolactone decarboxylase-like" evidence="1">
    <location>
        <begin position="163"/>
        <end position="244"/>
    </location>
</feature>
<name>A0A0M0KX98_9BACI</name>
<dbReference type="InterPro" id="IPR003779">
    <property type="entry name" value="CMD-like"/>
</dbReference>
<dbReference type="PANTHER" id="PTHR33570:SF2">
    <property type="entry name" value="CARBOXYMUCONOLACTONE DECARBOXYLASE-LIKE DOMAIN-CONTAINING PROTEIN"/>
    <property type="match status" value="1"/>
</dbReference>
<gene>
    <name evidence="2" type="ORF">AMD01_17955</name>
</gene>
<protein>
    <submittedName>
        <fullName evidence="2">4-carboxymuconolactone decarboxylase</fullName>
    </submittedName>
</protein>
<dbReference type="Pfam" id="PF02627">
    <property type="entry name" value="CMD"/>
    <property type="match status" value="2"/>
</dbReference>
<evidence type="ECO:0000313" key="3">
    <source>
        <dbReference type="Proteomes" id="UP000037558"/>
    </source>
</evidence>
<dbReference type="STRING" id="284581.AMD01_17955"/>
<dbReference type="InterPro" id="IPR052512">
    <property type="entry name" value="4CMD/NDH-1_regulator"/>
</dbReference>
<sequence>MSRIDKSKEKYTELFGYGMPTTQVTDPEFQDILNHFIFGEVFYEGNLEDKARELITLVVLTTNQTIPQLKAHVQVALNVGLTPVEIKEAVYQCAPYIGFPKTLHAITAVNEIFEENQISLPVESPKTVNEQNRLQKGLAKQIEIFGDVIQTMQKNAPKNQKHIQEYLSAFCFGDFYTRSGLDVKMRELLTLCIISALGGAESQVKSHVQGNLNVGNDKETLIAAMTHCLPYMGFPRTLNALACINDIIPEN</sequence>
<dbReference type="AlphaFoldDB" id="A0A0M0KX98"/>
<dbReference type="RefSeq" id="WP_053402820.1">
    <property type="nucleotide sequence ID" value="NZ_LILC01000023.1"/>
</dbReference>
<dbReference type="SUPFAM" id="SSF69118">
    <property type="entry name" value="AhpD-like"/>
    <property type="match status" value="1"/>
</dbReference>
<dbReference type="OrthoDB" id="9802489at2"/>
<accession>A0A0M0KX98</accession>
<keyword evidence="3" id="KW-1185">Reference proteome</keyword>
<evidence type="ECO:0000259" key="1">
    <source>
        <dbReference type="Pfam" id="PF02627"/>
    </source>
</evidence>
<comment type="caution">
    <text evidence="2">The sequence shown here is derived from an EMBL/GenBank/DDBJ whole genome shotgun (WGS) entry which is preliminary data.</text>
</comment>
<feature type="domain" description="Carboxymuconolactone decarboxylase-like" evidence="1">
    <location>
        <begin position="27"/>
        <end position="111"/>
    </location>
</feature>
<dbReference type="GO" id="GO:0051920">
    <property type="term" value="F:peroxiredoxin activity"/>
    <property type="evidence" value="ECO:0007669"/>
    <property type="project" value="InterPro"/>
</dbReference>
<organism evidence="2 3">
    <name type="scientific">Priestia koreensis</name>
    <dbReference type="NCBI Taxonomy" id="284581"/>
    <lineage>
        <taxon>Bacteria</taxon>
        <taxon>Bacillati</taxon>
        <taxon>Bacillota</taxon>
        <taxon>Bacilli</taxon>
        <taxon>Bacillales</taxon>
        <taxon>Bacillaceae</taxon>
        <taxon>Priestia</taxon>
    </lineage>
</organism>
<dbReference type="Gene3D" id="1.20.1290.10">
    <property type="entry name" value="AhpD-like"/>
    <property type="match status" value="1"/>
</dbReference>
<proteinExistence type="predicted"/>
<dbReference type="Proteomes" id="UP000037558">
    <property type="component" value="Unassembled WGS sequence"/>
</dbReference>
<dbReference type="InterPro" id="IPR029032">
    <property type="entry name" value="AhpD-like"/>
</dbReference>
<dbReference type="PANTHER" id="PTHR33570">
    <property type="entry name" value="4-CARBOXYMUCONOLACTONE DECARBOXYLASE FAMILY PROTEIN"/>
    <property type="match status" value="1"/>
</dbReference>
<dbReference type="EMBL" id="LILC01000023">
    <property type="protein sequence ID" value="KOO43013.1"/>
    <property type="molecule type" value="Genomic_DNA"/>
</dbReference>
<evidence type="ECO:0000313" key="2">
    <source>
        <dbReference type="EMBL" id="KOO43013.1"/>
    </source>
</evidence>
<reference evidence="3" key="1">
    <citation type="submission" date="2015-08" db="EMBL/GenBank/DDBJ databases">
        <title>Fjat-14210 dsm16467.</title>
        <authorList>
            <person name="Liu B."/>
            <person name="Wang J."/>
            <person name="Zhu Y."/>
            <person name="Liu G."/>
            <person name="Chen Q."/>
            <person name="Chen Z."/>
            <person name="Lan J."/>
            <person name="Che J."/>
            <person name="Ge C."/>
            <person name="Shi H."/>
            <person name="Pan Z."/>
            <person name="Liu X."/>
        </authorList>
    </citation>
    <scope>NUCLEOTIDE SEQUENCE [LARGE SCALE GENOMIC DNA]</scope>
    <source>
        <strain evidence="3">DSM 16467</strain>
    </source>
</reference>
<dbReference type="PATRIC" id="fig|284581.3.peg.3105"/>